<gene>
    <name evidence="1" type="ORF">ACFOGJ_16000</name>
</gene>
<name>A0ABV7L2B5_9PROT</name>
<organism evidence="1 2">
    <name type="scientific">Marinibaculum pumilum</name>
    <dbReference type="NCBI Taxonomy" id="1766165"/>
    <lineage>
        <taxon>Bacteria</taxon>
        <taxon>Pseudomonadati</taxon>
        <taxon>Pseudomonadota</taxon>
        <taxon>Alphaproteobacteria</taxon>
        <taxon>Rhodospirillales</taxon>
        <taxon>Rhodospirillaceae</taxon>
        <taxon>Marinibaculum</taxon>
    </lineage>
</organism>
<evidence type="ECO:0000313" key="2">
    <source>
        <dbReference type="Proteomes" id="UP001595528"/>
    </source>
</evidence>
<keyword evidence="2" id="KW-1185">Reference proteome</keyword>
<dbReference type="Proteomes" id="UP001595528">
    <property type="component" value="Unassembled WGS sequence"/>
</dbReference>
<comment type="caution">
    <text evidence="1">The sequence shown here is derived from an EMBL/GenBank/DDBJ whole genome shotgun (WGS) entry which is preliminary data.</text>
</comment>
<protein>
    <submittedName>
        <fullName evidence="1">Uncharacterized protein</fullName>
    </submittedName>
</protein>
<accession>A0ABV7L2B5</accession>
<reference evidence="2" key="1">
    <citation type="journal article" date="2019" name="Int. J. Syst. Evol. Microbiol.">
        <title>The Global Catalogue of Microorganisms (GCM) 10K type strain sequencing project: providing services to taxonomists for standard genome sequencing and annotation.</title>
        <authorList>
            <consortium name="The Broad Institute Genomics Platform"/>
            <consortium name="The Broad Institute Genome Sequencing Center for Infectious Disease"/>
            <person name="Wu L."/>
            <person name="Ma J."/>
        </authorList>
    </citation>
    <scope>NUCLEOTIDE SEQUENCE [LARGE SCALE GENOMIC DNA]</scope>
    <source>
        <strain evidence="2">KCTC 42964</strain>
    </source>
</reference>
<proteinExistence type="predicted"/>
<sequence>MESRRLQTQAARSAARLSNVIAKGDPNKALEAMGPFVEEFMGWISALQDEAAKLRAATHQEGKD</sequence>
<dbReference type="RefSeq" id="WP_379902156.1">
    <property type="nucleotide sequence ID" value="NZ_JBHRTR010000028.1"/>
</dbReference>
<dbReference type="EMBL" id="JBHRTR010000028">
    <property type="protein sequence ID" value="MFC3228747.1"/>
    <property type="molecule type" value="Genomic_DNA"/>
</dbReference>
<evidence type="ECO:0000313" key="1">
    <source>
        <dbReference type="EMBL" id="MFC3228747.1"/>
    </source>
</evidence>